<feature type="compositionally biased region" description="Low complexity" evidence="1">
    <location>
        <begin position="224"/>
        <end position="233"/>
    </location>
</feature>
<keyword evidence="3" id="KW-1185">Reference proteome</keyword>
<dbReference type="EMBL" id="FQUL01000005">
    <property type="protein sequence ID" value="SHE43526.1"/>
    <property type="molecule type" value="Genomic_DNA"/>
</dbReference>
<accession>A0A1M4TGF2</accession>
<evidence type="ECO:0000256" key="1">
    <source>
        <dbReference type="SAM" id="MobiDB-lite"/>
    </source>
</evidence>
<feature type="compositionally biased region" description="Low complexity" evidence="1">
    <location>
        <begin position="280"/>
        <end position="291"/>
    </location>
</feature>
<dbReference type="AlphaFoldDB" id="A0A1M4TGF2"/>
<feature type="region of interest" description="Disordered" evidence="1">
    <location>
        <begin position="159"/>
        <end position="301"/>
    </location>
</feature>
<sequence>MSDEDDRSRSGEGGESGFPDICDGLDGEEILSLTADTSGELPKELGETSSQLVSLLKSLRETPPTEAELGRELVVIGAMKEAVAAAGGVSSVTPTPGVHSNSSILVHLKKVSSRSLAAAVATVFLMGGAAAAATGSLPRGVQNVVAKAVKAVSGVQIPDPVINPVKDKKEHTPAEASNSMGVPAIPSTATTYQTTTTSTTLASTTRPTVAHPAGTTSETEVNRGDSGSSDNGSPVPALPESPASSDGQDNSTSPSAPTTVSTQDSTSTTAPGEGSGDGGSSATTSTVTISGDSGGSGSSDH</sequence>
<dbReference type="RefSeq" id="WP_143146363.1">
    <property type="nucleotide sequence ID" value="NZ_FQUL01000005.1"/>
</dbReference>
<evidence type="ECO:0000313" key="3">
    <source>
        <dbReference type="Proteomes" id="UP000184295"/>
    </source>
</evidence>
<name>A0A1M4TGF2_9ACTN</name>
<proteinExistence type="predicted"/>
<gene>
    <name evidence="2" type="ORF">SAMN02745225_00604</name>
</gene>
<dbReference type="Proteomes" id="UP000184295">
    <property type="component" value="Unassembled WGS sequence"/>
</dbReference>
<feature type="compositionally biased region" description="Basic and acidic residues" evidence="1">
    <location>
        <begin position="1"/>
        <end position="12"/>
    </location>
</feature>
<protein>
    <submittedName>
        <fullName evidence="2">Uncharacterized protein</fullName>
    </submittedName>
</protein>
<feature type="compositionally biased region" description="Low complexity" evidence="1">
    <location>
        <begin position="187"/>
        <end position="210"/>
    </location>
</feature>
<evidence type="ECO:0000313" key="2">
    <source>
        <dbReference type="EMBL" id="SHE43526.1"/>
    </source>
</evidence>
<organism evidence="2 3">
    <name type="scientific">Ferrithrix thermotolerans DSM 19514</name>
    <dbReference type="NCBI Taxonomy" id="1121881"/>
    <lineage>
        <taxon>Bacteria</taxon>
        <taxon>Bacillati</taxon>
        <taxon>Actinomycetota</taxon>
        <taxon>Acidimicrobiia</taxon>
        <taxon>Acidimicrobiales</taxon>
        <taxon>Acidimicrobiaceae</taxon>
        <taxon>Ferrithrix</taxon>
    </lineage>
</organism>
<reference evidence="3" key="1">
    <citation type="submission" date="2016-11" db="EMBL/GenBank/DDBJ databases">
        <authorList>
            <person name="Varghese N."/>
            <person name="Submissions S."/>
        </authorList>
    </citation>
    <scope>NUCLEOTIDE SEQUENCE [LARGE SCALE GENOMIC DNA]</scope>
    <source>
        <strain evidence="3">DSM 19514</strain>
    </source>
</reference>
<feature type="region of interest" description="Disordered" evidence="1">
    <location>
        <begin position="1"/>
        <end position="25"/>
    </location>
</feature>
<dbReference type="STRING" id="1121881.SAMN02745225_00604"/>
<feature type="compositionally biased region" description="Low complexity" evidence="1">
    <location>
        <begin position="251"/>
        <end position="272"/>
    </location>
</feature>
<feature type="compositionally biased region" description="Gly residues" evidence="1">
    <location>
        <begin position="292"/>
        <end position="301"/>
    </location>
</feature>